<feature type="region of interest" description="Disordered" evidence="1">
    <location>
        <begin position="94"/>
        <end position="117"/>
    </location>
</feature>
<reference evidence="2 3" key="2">
    <citation type="journal article" date="2016" name="Genome Announc.">
        <title>Draft Genome Sequences of Streptomyces scabiei S58, Streptomyces turgidiscabies T45, and Streptomyces acidiscabies a10, the Pathogens of Potato Common Scab, Isolated in Japan.</title>
        <authorList>
            <person name="Tomihama T."/>
            <person name="Nishi Y."/>
            <person name="Sakai M."/>
            <person name="Ikenaga M."/>
            <person name="Okubo T."/>
            <person name="Ikeda S."/>
        </authorList>
    </citation>
    <scope>NUCLEOTIDE SEQUENCE [LARGE SCALE GENOMIC DNA]</scope>
    <source>
        <strain evidence="2 3">S58</strain>
    </source>
</reference>
<evidence type="ECO:0000256" key="1">
    <source>
        <dbReference type="SAM" id="MobiDB-lite"/>
    </source>
</evidence>
<accession>A0A100JTP9</accession>
<comment type="caution">
    <text evidence="2">The sequence shown here is derived from an EMBL/GenBank/DDBJ whole genome shotgun (WGS) entry which is preliminary data.</text>
</comment>
<sequence length="117" mass="12229">MPFRPTAPAPRAPGLRRVEPFTLGLRNTAPDEPAASARVLRADPDEAGPGAGSAHIALSADSQASATETCHILRTHTARVPIPRLADGLDERSLKTHDGMPAFAGPLNPPSARGGRR</sequence>
<gene>
    <name evidence="2" type="ORF">SsS58_05903</name>
</gene>
<reference evidence="3" key="1">
    <citation type="submission" date="2015-11" db="EMBL/GenBank/DDBJ databases">
        <authorList>
            <consortium name="Cross-ministerial Strategic Innovation Promotion Program (SIP) consortium"/>
            <person name="Tomihama T."/>
            <person name="Ikenaga M."/>
            <person name="Sakai M."/>
            <person name="Okubo T."/>
            <person name="Ikeda S."/>
        </authorList>
    </citation>
    <scope>NUCLEOTIDE SEQUENCE [LARGE SCALE GENOMIC DNA]</scope>
    <source>
        <strain evidence="3">S58</strain>
    </source>
</reference>
<dbReference type="AlphaFoldDB" id="A0A100JTP9"/>
<protein>
    <submittedName>
        <fullName evidence="2">Uncharacterized protein</fullName>
    </submittedName>
</protein>
<dbReference type="EMBL" id="BCMM01000031">
    <property type="protein sequence ID" value="GAQ65494.1"/>
    <property type="molecule type" value="Genomic_DNA"/>
</dbReference>
<name>A0A100JTP9_STRSC</name>
<organism evidence="2 3">
    <name type="scientific">Streptomyces scabiei</name>
    <dbReference type="NCBI Taxonomy" id="1930"/>
    <lineage>
        <taxon>Bacteria</taxon>
        <taxon>Bacillati</taxon>
        <taxon>Actinomycetota</taxon>
        <taxon>Actinomycetes</taxon>
        <taxon>Kitasatosporales</taxon>
        <taxon>Streptomycetaceae</taxon>
        <taxon>Streptomyces</taxon>
    </lineage>
</organism>
<dbReference type="OrthoDB" id="5182842at2"/>
<dbReference type="RefSeq" id="WP_059082851.1">
    <property type="nucleotide sequence ID" value="NZ_BCMM01000031.1"/>
</dbReference>
<evidence type="ECO:0000313" key="3">
    <source>
        <dbReference type="Proteomes" id="UP000067448"/>
    </source>
</evidence>
<proteinExistence type="predicted"/>
<evidence type="ECO:0000313" key="2">
    <source>
        <dbReference type="EMBL" id="GAQ65494.1"/>
    </source>
</evidence>
<dbReference type="Proteomes" id="UP000067448">
    <property type="component" value="Unassembled WGS sequence"/>
</dbReference>
<reference evidence="3" key="3">
    <citation type="submission" date="2016-02" db="EMBL/GenBank/DDBJ databases">
        <title>Draft genome of pathogenic Streptomyces sp. in Japan.</title>
        <authorList>
            <person name="Tomihama T."/>
            <person name="Ikenaga M."/>
            <person name="Sakai M."/>
            <person name="Okubo T."/>
            <person name="Ikeda S."/>
        </authorList>
    </citation>
    <scope>NUCLEOTIDE SEQUENCE [LARGE SCALE GENOMIC DNA]</scope>
    <source>
        <strain evidence="3">S58</strain>
    </source>
</reference>